<gene>
    <name evidence="1" type="ORF">PBD2.119</name>
</gene>
<organism evidence="1">
    <name type="scientific">Rhodococcus erythropolis</name>
    <name type="common">Arthrobacter picolinophilus</name>
    <dbReference type="NCBI Taxonomy" id="1833"/>
    <lineage>
        <taxon>Bacteria</taxon>
        <taxon>Bacillati</taxon>
        <taxon>Actinomycetota</taxon>
        <taxon>Actinomycetes</taxon>
        <taxon>Mycobacteriales</taxon>
        <taxon>Nocardiaceae</taxon>
        <taxon>Rhodococcus</taxon>
        <taxon>Rhodococcus erythropolis group</taxon>
    </lineage>
</organism>
<accession>Q6XN27</accession>
<reference evidence="1" key="1">
    <citation type="journal article" date="2003" name="J. Bacteriol.">
        <title>Complete nucleotide sequence and genetic organization of the 210-kilobase linear plasmid of Rhodococcus erythropolis BD2.</title>
        <authorList>
            <person name="Stecker C."/>
            <person name="Johann A."/>
            <person name="Herzberg C."/>
            <person name="Averhoff B."/>
            <person name="Gottschalk G."/>
        </authorList>
    </citation>
    <scope>NUCLEOTIDE SEQUENCE</scope>
    <source>
        <strain evidence="1">BD2</strain>
        <plasmid evidence="1">pBD2</plasmid>
    </source>
</reference>
<dbReference type="AlphaFoldDB" id="Q6XN27"/>
<geneLocation type="plasmid" evidence="1">
    <name>pBD2</name>
</geneLocation>
<dbReference type="EMBL" id="AY223810">
    <property type="protein sequence ID" value="AAP74004.1"/>
    <property type="molecule type" value="Genomic_DNA"/>
</dbReference>
<keyword evidence="1" id="KW-0614">Plasmid</keyword>
<protein>
    <submittedName>
        <fullName evidence="1">Uncharacterized protein</fullName>
    </submittedName>
</protein>
<name>Q6XN27_RHOER</name>
<proteinExistence type="predicted"/>
<sequence>MRVKAPVTKMPSIGATTCLFWTYDRSKLPSWVMPRARDHALIGIGMKMSGDGIRCGVGGIRGGLEFRNRYKLRDQADETRAGAVRRTVESARPCEEPRGCCWRRPCWDHRWVADTFTHRPLHQLWAQPYRTHPSVQQR</sequence>
<evidence type="ECO:0000313" key="1">
    <source>
        <dbReference type="EMBL" id="AAP74004.1"/>
    </source>
</evidence>